<protein>
    <submittedName>
        <fullName evidence="2">Uncharacterized protein</fullName>
    </submittedName>
</protein>
<keyword evidence="3" id="KW-1185">Reference proteome</keyword>
<dbReference type="Proteomes" id="UP001054837">
    <property type="component" value="Unassembled WGS sequence"/>
</dbReference>
<accession>A0AAV4SJC3</accession>
<feature type="compositionally biased region" description="Basic residues" evidence="1">
    <location>
        <begin position="261"/>
        <end position="270"/>
    </location>
</feature>
<comment type="caution">
    <text evidence="2">The sequence shown here is derived from an EMBL/GenBank/DDBJ whole genome shotgun (WGS) entry which is preliminary data.</text>
</comment>
<proteinExistence type="predicted"/>
<evidence type="ECO:0000313" key="2">
    <source>
        <dbReference type="EMBL" id="GIY33895.1"/>
    </source>
</evidence>
<reference evidence="2 3" key="1">
    <citation type="submission" date="2021-06" db="EMBL/GenBank/DDBJ databases">
        <title>Caerostris darwini draft genome.</title>
        <authorList>
            <person name="Kono N."/>
            <person name="Arakawa K."/>
        </authorList>
    </citation>
    <scope>NUCLEOTIDE SEQUENCE [LARGE SCALE GENOMIC DNA]</scope>
</reference>
<sequence length="425" mass="49355">MPGIASYANAGFLHPIIMVLKIALGPNDAWNCILYLSTMAKRQWPRLRYKESPFSHNQGKELFLHNVANKEGVIVGSMADIKNYQSTLKRRMQSKTTNEYQTRKQMMEEVEHLLAIEFPNKQEEKRLIWLLKQLELGLGDNMEKIVSAEKAKVPRKKKEPKEPQLTVFERRMQEEQRRKKVLKKGLSDLDTWLNKLTTIKAEKEKLHPSERAQLETLNDVKQQRRMLEMSQTRRRLTAEINTPKFNSTLIKKILASENRMKIKPPKHVPSKKSLEENQTSQTPPKKKELSQIQKQLQMVELAHQKFIQNVQPIPEVEKKSSAEKKLQKQKSSVDRHLESEKTLKEVPAVVFPKKIPAVVFPKKVSIAEKVDNTRRTFEKSTFILTESDEEYIKPRRCNTCGIICTCCCCCCCCCLHMFLISWALS</sequence>
<feature type="region of interest" description="Disordered" evidence="1">
    <location>
        <begin position="317"/>
        <end position="337"/>
    </location>
</feature>
<evidence type="ECO:0000256" key="1">
    <source>
        <dbReference type="SAM" id="MobiDB-lite"/>
    </source>
</evidence>
<dbReference type="EMBL" id="BPLQ01007998">
    <property type="protein sequence ID" value="GIY33895.1"/>
    <property type="molecule type" value="Genomic_DNA"/>
</dbReference>
<organism evidence="2 3">
    <name type="scientific">Caerostris darwini</name>
    <dbReference type="NCBI Taxonomy" id="1538125"/>
    <lineage>
        <taxon>Eukaryota</taxon>
        <taxon>Metazoa</taxon>
        <taxon>Ecdysozoa</taxon>
        <taxon>Arthropoda</taxon>
        <taxon>Chelicerata</taxon>
        <taxon>Arachnida</taxon>
        <taxon>Araneae</taxon>
        <taxon>Araneomorphae</taxon>
        <taxon>Entelegynae</taxon>
        <taxon>Araneoidea</taxon>
        <taxon>Araneidae</taxon>
        <taxon>Caerostris</taxon>
    </lineage>
</organism>
<gene>
    <name evidence="2" type="ORF">CDAR_41321</name>
</gene>
<dbReference type="AlphaFoldDB" id="A0AAV4SJC3"/>
<feature type="region of interest" description="Disordered" evidence="1">
    <location>
        <begin position="256"/>
        <end position="292"/>
    </location>
</feature>
<evidence type="ECO:0000313" key="3">
    <source>
        <dbReference type="Proteomes" id="UP001054837"/>
    </source>
</evidence>
<name>A0AAV4SJC3_9ARAC</name>